<evidence type="ECO:0000256" key="1">
    <source>
        <dbReference type="HAMAP-Rule" id="MF_00386"/>
    </source>
</evidence>
<feature type="compositionally biased region" description="Polar residues" evidence="2">
    <location>
        <begin position="87"/>
        <end position="102"/>
    </location>
</feature>
<proteinExistence type="inferred from homology"/>
<feature type="region of interest" description="Disordered" evidence="2">
    <location>
        <begin position="63"/>
        <end position="102"/>
    </location>
</feature>
<accession>A0ABY3XI28</accession>
<dbReference type="PANTHER" id="PTHR33383">
    <property type="entry name" value="MEMBRANE PROTEIN INSERTION EFFICIENCY FACTOR-RELATED"/>
    <property type="match status" value="1"/>
</dbReference>
<organism evidence="3 4">
    <name type="scientific">Lysobacter gummosus</name>
    <dbReference type="NCBI Taxonomy" id="262324"/>
    <lineage>
        <taxon>Bacteria</taxon>
        <taxon>Pseudomonadati</taxon>
        <taxon>Pseudomonadota</taxon>
        <taxon>Gammaproteobacteria</taxon>
        <taxon>Lysobacterales</taxon>
        <taxon>Lysobacteraceae</taxon>
        <taxon>Lysobacter</taxon>
    </lineage>
</organism>
<evidence type="ECO:0000313" key="3">
    <source>
        <dbReference type="EMBL" id="UNP31303.1"/>
    </source>
</evidence>
<comment type="similarity">
    <text evidence="1">Belongs to the UPF0161 family.</text>
</comment>
<comment type="function">
    <text evidence="1">Could be involved in insertion of integral membrane proteins into the membrane.</text>
</comment>
<dbReference type="HAMAP" id="MF_00386">
    <property type="entry name" value="UPF0161_YidD"/>
    <property type="match status" value="1"/>
</dbReference>
<dbReference type="Pfam" id="PF01809">
    <property type="entry name" value="YidD"/>
    <property type="match status" value="1"/>
</dbReference>
<dbReference type="SMART" id="SM01234">
    <property type="entry name" value="Haemolytic"/>
    <property type="match status" value="1"/>
</dbReference>
<reference evidence="3 4" key="1">
    <citation type="submission" date="2022-03" db="EMBL/GenBank/DDBJ databases">
        <title>Complete genome sequence of Lysobacter capsici VKM B-2533 and Lysobacter gummosus 10.1.1, promising sources of lytic agents.</title>
        <authorList>
            <person name="Tarlachkov S.V."/>
            <person name="Kudryakova I.V."/>
            <person name="Afoshin A.S."/>
            <person name="Leontyevskaya E.A."/>
            <person name="Leontyevskaya N.V."/>
        </authorList>
    </citation>
    <scope>NUCLEOTIDE SEQUENCE [LARGE SCALE GENOMIC DNA]</scope>
    <source>
        <strain evidence="3 4">10.1.1</strain>
    </source>
</reference>
<comment type="subcellular location">
    <subcellularLocation>
        <location evidence="1">Cell membrane</location>
        <topology evidence="1">Peripheral membrane protein</topology>
        <orientation evidence="1">Cytoplasmic side</orientation>
    </subcellularLocation>
</comment>
<sequence length="102" mass="11133">MIDRLLIALLRGYKRWISPLLGQRCRFHPSCSSYSMTAIGHYGALKGSWLTVKRLARCHPLNPGGYDPVPGTEDDSSPPDPQLRESAASSAPPSGNCSCHRP</sequence>
<keyword evidence="1" id="KW-0472">Membrane</keyword>
<protein>
    <recommendedName>
        <fullName evidence="1">Putative membrane protein insertion efficiency factor</fullName>
    </recommendedName>
</protein>
<name>A0ABY3XI28_9GAMM</name>
<dbReference type="NCBIfam" id="TIGR00278">
    <property type="entry name" value="membrane protein insertion efficiency factor YidD"/>
    <property type="match status" value="1"/>
</dbReference>
<dbReference type="InterPro" id="IPR002696">
    <property type="entry name" value="Membr_insert_effic_factor_YidD"/>
</dbReference>
<keyword evidence="1" id="KW-1003">Cell membrane</keyword>
<evidence type="ECO:0000256" key="2">
    <source>
        <dbReference type="SAM" id="MobiDB-lite"/>
    </source>
</evidence>
<gene>
    <name evidence="3" type="primary">yidD</name>
    <name evidence="3" type="ORF">MOV92_08725</name>
</gene>
<keyword evidence="4" id="KW-1185">Reference proteome</keyword>
<dbReference type="PANTHER" id="PTHR33383:SF1">
    <property type="entry name" value="MEMBRANE PROTEIN INSERTION EFFICIENCY FACTOR-RELATED"/>
    <property type="match status" value="1"/>
</dbReference>
<dbReference type="EMBL" id="CP093547">
    <property type="protein sequence ID" value="UNP31303.1"/>
    <property type="molecule type" value="Genomic_DNA"/>
</dbReference>
<dbReference type="Proteomes" id="UP000829194">
    <property type="component" value="Chromosome"/>
</dbReference>
<dbReference type="RefSeq" id="WP_083512401.1">
    <property type="nucleotide sequence ID" value="NZ_CP011131.1"/>
</dbReference>
<evidence type="ECO:0000313" key="4">
    <source>
        <dbReference type="Proteomes" id="UP000829194"/>
    </source>
</evidence>